<keyword evidence="1" id="KW-1133">Transmembrane helix</keyword>
<dbReference type="AlphaFoldDB" id="A0A1G9S8D4"/>
<feature type="transmembrane region" description="Helical" evidence="1">
    <location>
        <begin position="38"/>
        <end position="58"/>
    </location>
</feature>
<reference evidence="2 3" key="1">
    <citation type="submission" date="2016-10" db="EMBL/GenBank/DDBJ databases">
        <authorList>
            <person name="de Groot N.N."/>
        </authorList>
    </citation>
    <scope>NUCLEOTIDE SEQUENCE [LARGE SCALE GENOMIC DNA]</scope>
    <source>
        <strain evidence="2 3">DSM 25186</strain>
    </source>
</reference>
<evidence type="ECO:0000313" key="2">
    <source>
        <dbReference type="EMBL" id="SDM31714.1"/>
    </source>
</evidence>
<dbReference type="RefSeq" id="WP_143017448.1">
    <property type="nucleotide sequence ID" value="NZ_FNFO01000012.1"/>
</dbReference>
<keyword evidence="3" id="KW-1185">Reference proteome</keyword>
<sequence>MRTAPDATHSLNSNRVRLYETGAVLGTALGKFVFLDYLQWRLGFVLVIIVAWTAYLLYRRQKTSGVLRHWGFRTDNLGVVLRRVLPFGLAAVAAFFIVGYVRGTVHLTWHVFPILVLYPL</sequence>
<dbReference type="STRING" id="1075417.SAMN05421823_11267"/>
<protein>
    <submittedName>
        <fullName evidence="2">Uncharacterized protein</fullName>
    </submittedName>
</protein>
<keyword evidence="1" id="KW-0812">Transmembrane</keyword>
<keyword evidence="1" id="KW-0472">Membrane</keyword>
<dbReference type="EMBL" id="FNFO01000012">
    <property type="protein sequence ID" value="SDM31714.1"/>
    <property type="molecule type" value="Genomic_DNA"/>
</dbReference>
<organism evidence="2 3">
    <name type="scientific">Catalinimonas alkaloidigena</name>
    <dbReference type="NCBI Taxonomy" id="1075417"/>
    <lineage>
        <taxon>Bacteria</taxon>
        <taxon>Pseudomonadati</taxon>
        <taxon>Bacteroidota</taxon>
        <taxon>Cytophagia</taxon>
        <taxon>Cytophagales</taxon>
        <taxon>Catalimonadaceae</taxon>
        <taxon>Catalinimonas</taxon>
    </lineage>
</organism>
<feature type="transmembrane region" description="Helical" evidence="1">
    <location>
        <begin position="79"/>
        <end position="101"/>
    </location>
</feature>
<gene>
    <name evidence="2" type="ORF">SAMN05421823_11267</name>
</gene>
<name>A0A1G9S8D4_9BACT</name>
<evidence type="ECO:0000256" key="1">
    <source>
        <dbReference type="SAM" id="Phobius"/>
    </source>
</evidence>
<evidence type="ECO:0000313" key="3">
    <source>
        <dbReference type="Proteomes" id="UP000198510"/>
    </source>
</evidence>
<dbReference type="OrthoDB" id="1115671at2"/>
<dbReference type="Proteomes" id="UP000198510">
    <property type="component" value="Unassembled WGS sequence"/>
</dbReference>
<proteinExistence type="predicted"/>
<accession>A0A1G9S8D4</accession>